<accession>A0A6P6XPA0</accession>
<keyword evidence="2" id="KW-1185">Reference proteome</keyword>
<evidence type="ECO:0000313" key="3">
    <source>
        <dbReference type="RefSeq" id="XP_027195295.1"/>
    </source>
</evidence>
<feature type="region of interest" description="Disordered" evidence="1">
    <location>
        <begin position="487"/>
        <end position="527"/>
    </location>
</feature>
<evidence type="ECO:0000256" key="1">
    <source>
        <dbReference type="SAM" id="MobiDB-lite"/>
    </source>
</evidence>
<name>A0A6P6XPA0_DERPT</name>
<dbReference type="RefSeq" id="XP_027195295.1">
    <property type="nucleotide sequence ID" value="XM_027339494.1"/>
</dbReference>
<protein>
    <submittedName>
        <fullName evidence="3">Uncharacterized protein PFB0145c-like isoform X1</fullName>
    </submittedName>
</protein>
<feature type="region of interest" description="Disordered" evidence="1">
    <location>
        <begin position="767"/>
        <end position="808"/>
    </location>
</feature>
<dbReference type="KEGG" id="dpte:113789901"/>
<dbReference type="Proteomes" id="UP000515146">
    <property type="component" value="Unplaced"/>
</dbReference>
<dbReference type="InParanoid" id="A0A6P6XPA0"/>
<feature type="compositionally biased region" description="Acidic residues" evidence="1">
    <location>
        <begin position="426"/>
        <end position="435"/>
    </location>
</feature>
<reference evidence="3" key="1">
    <citation type="submission" date="2025-08" db="UniProtKB">
        <authorList>
            <consortium name="RefSeq"/>
        </authorList>
    </citation>
    <scope>IDENTIFICATION</scope>
    <source>
        <strain evidence="3">Airmid</strain>
    </source>
</reference>
<feature type="compositionally biased region" description="Basic and acidic residues" evidence="1">
    <location>
        <begin position="512"/>
        <end position="527"/>
    </location>
</feature>
<organism evidence="2 3">
    <name type="scientific">Dermatophagoides pteronyssinus</name>
    <name type="common">European house dust mite</name>
    <dbReference type="NCBI Taxonomy" id="6956"/>
    <lineage>
        <taxon>Eukaryota</taxon>
        <taxon>Metazoa</taxon>
        <taxon>Ecdysozoa</taxon>
        <taxon>Arthropoda</taxon>
        <taxon>Chelicerata</taxon>
        <taxon>Arachnida</taxon>
        <taxon>Acari</taxon>
        <taxon>Acariformes</taxon>
        <taxon>Sarcoptiformes</taxon>
        <taxon>Astigmata</taxon>
        <taxon>Psoroptidia</taxon>
        <taxon>Analgoidea</taxon>
        <taxon>Pyroglyphidae</taxon>
        <taxon>Dermatophagoidinae</taxon>
        <taxon>Dermatophagoides</taxon>
    </lineage>
</organism>
<gene>
    <name evidence="3" type="primary">LOC113789901</name>
</gene>
<feature type="region of interest" description="Disordered" evidence="1">
    <location>
        <begin position="215"/>
        <end position="245"/>
    </location>
</feature>
<dbReference type="OrthoDB" id="6516030at2759"/>
<feature type="compositionally biased region" description="Basic and acidic residues" evidence="1">
    <location>
        <begin position="768"/>
        <end position="795"/>
    </location>
</feature>
<feature type="region of interest" description="Disordered" evidence="1">
    <location>
        <begin position="426"/>
        <end position="454"/>
    </location>
</feature>
<proteinExistence type="predicted"/>
<feature type="compositionally biased region" description="Basic and acidic residues" evidence="1">
    <location>
        <begin position="442"/>
        <end position="453"/>
    </location>
</feature>
<feature type="compositionally biased region" description="Polar residues" evidence="1">
    <location>
        <begin position="229"/>
        <end position="245"/>
    </location>
</feature>
<dbReference type="OMA" id="TIKFSFG"/>
<sequence length="1242" mass="142346">MSQETDNAKILDEIDPNSEDWQHLFKNNGQARFSAHPRRSSILKLNEHSLAFADRRSSTRRVSWAQTFQYKEVLLDGTSVLTSQELNKYGPINPNAIVISATNEQKNDDKNENNSNNNSPKIINCYDENIQKIKNKFEPKHLPQVLSKYYNPKNDRKDYTTVINTALNKYGVEIDTANPINNAAKLYELFKRDHPSHEQNFEKFLKHLNLDDEPQQQRLPSQPVKASDSIENNINQTPSINSPTEKNFLNSTKISESHHSLSSFSIIDQSPIRNDGDLKNIELDSDDDDNQHSIAKTIHNTSFMQLESNTDEMPDLKKFKSIEQPEIDRLQAHDMSVDMSLELSPTKKSVDPMSIETVETLTSDTNMAISENFESDKPEIENEFEIFVDQSCIAAKMPGKESPKADAMNFLKKLDGTPNTDYSISFEEDDDDDNDLNLKNANNDKPEKEKVDSTESIFVDQSCIAAKMHGKESPKADAMNFLKKLDDTPNTDYSINSKEDSDDDNGLNLKNENNDKPEKEKVDPSESISKEIIEQQPQLIHASTFDQINIYSSSIESCSITKNTKTDDQKVSETLGKKDFQKSLQLHDDHSKDLISLSSSSGSSLSIKNKQKTAENEHFMTDVAMNLENSTINDDRKLAACLTLSATNATTDIIVGYSKIAEIITEMSQLKSTLPPPPSTSNSRMFDNNRRSMINNPEKYSSNFSQSKSNFNTNIIRLSTSSAAQTLSEQTQNLNDSLSSFYEKSILGRKSLGITIREKLLERVNQQRQEKEKEAEILESNETKESKSVENDETKQSQQIIENEESKIDDNVVDDSELQLDLNVTIESLQQDPDEANERVLSPIEMEQSIITMLDIVDLSHDSIESTETNKEAAKIIEDNEIENNDEQEKDYNLSVSETTGDFSMMMHDISRMVNDEDEMAENLEYSIFNQFEETIKLLRRKQRPIQIPMFDFINDLDHRKLNVRIQSVSQNLLVLRYLFSTLELRIHFGSIVTSKIFRHSNTNKNDDNNHRHEIREIVAIDVISLIDSNRPLQNDVIRGRKDRPIYNGDFFLLSFETDEHRRLLNLAQDYVLTHFEEKRSMFDKKFKDTSKLKELMEEFSILVTPAKKMACELRKLLSSEISLLLPNDSDGKIGISVQILGIRMNTAVIFHFYFDHLKYPDEVIHPIIIVPDKDRHLYPLEEFIVALKMIKPCEYNYITRLIRGTRCFIRALKHVMIRNRSSQQQSKQIRATTQFEIPRSA</sequence>
<evidence type="ECO:0000313" key="2">
    <source>
        <dbReference type="Proteomes" id="UP000515146"/>
    </source>
</evidence>
<dbReference type="AlphaFoldDB" id="A0A6P6XPA0"/>